<keyword evidence="14 18" id="KW-1035">Host cytoplasm</keyword>
<keyword evidence="1 18" id="KW-1121">Modulation of host cell cycle by virus</keyword>
<evidence type="ECO:0000256" key="11">
    <source>
        <dbReference type="ARBA" id="ARBA00023125"/>
    </source>
</evidence>
<organism evidence="20 21">
    <name type="scientific">Human papillomavirus 93</name>
    <dbReference type="NCBI Taxonomy" id="247268"/>
    <lineage>
        <taxon>Viruses</taxon>
        <taxon>Monodnaviria</taxon>
        <taxon>Shotokuvirae</taxon>
        <taxon>Cossaviricota</taxon>
        <taxon>Papovaviricetes</taxon>
        <taxon>Zurhausenvirales</taxon>
        <taxon>Papillomaviridae</taxon>
        <taxon>Firstpapillomavirinae</taxon>
        <taxon>Betapapillomavirus</taxon>
        <taxon>Betapapillomavirus 1</taxon>
    </lineage>
</organism>
<dbReference type="PIRSF" id="PIRSF003407">
    <property type="entry name" value="Papvi_E7"/>
    <property type="match status" value="1"/>
</dbReference>
<keyword evidence="6 18" id="KW-0479">Metal-binding</keyword>
<evidence type="ECO:0000256" key="16">
    <source>
        <dbReference type="ARBA" id="ARBA00023280"/>
    </source>
</evidence>
<feature type="short sequence motif" description="LXCXE motif; interaction with host RB1 and TMEM173/STING" evidence="18">
    <location>
        <begin position="23"/>
        <end position="27"/>
    </location>
</feature>
<keyword evidence="3 18" id="KW-1048">Host nucleus</keyword>
<evidence type="ECO:0000256" key="13">
    <source>
        <dbReference type="ARBA" id="ARBA00023163"/>
    </source>
</evidence>
<dbReference type="IntAct" id="Q6TY35">
    <property type="interactions" value="1"/>
</dbReference>
<evidence type="ECO:0000256" key="18">
    <source>
        <dbReference type="HAMAP-Rule" id="MF_04004"/>
    </source>
</evidence>
<evidence type="ECO:0000256" key="6">
    <source>
        <dbReference type="ARBA" id="ARBA00022723"/>
    </source>
</evidence>
<accession>Q6TY35</accession>
<evidence type="ECO:0000256" key="4">
    <source>
        <dbReference type="ARBA" id="ARBA00022581"/>
    </source>
</evidence>
<evidence type="ECO:0000256" key="15">
    <source>
        <dbReference type="ARBA" id="ARBA00023258"/>
    </source>
</evidence>
<keyword evidence="12 18" id="KW-0010">Activator</keyword>
<dbReference type="HAMAP" id="MF_04004">
    <property type="entry name" value="PPV_E7"/>
    <property type="match status" value="1"/>
</dbReference>
<keyword evidence="7 18" id="KW-0863">Zinc-finger</keyword>
<feature type="short sequence motif" description="Nuclear export signal" evidence="18">
    <location>
        <begin position="69"/>
        <end position="77"/>
    </location>
</feature>
<keyword evidence="5 18" id="KW-1090">Inhibition of host innate immune response by virus</keyword>
<dbReference type="InterPro" id="IPR000148">
    <property type="entry name" value="Papilloma_E7"/>
</dbReference>
<dbReference type="GO" id="GO:0030430">
    <property type="term" value="C:host cell cytoplasm"/>
    <property type="evidence" value="ECO:0007669"/>
    <property type="project" value="UniProtKB-SubCell"/>
</dbReference>
<evidence type="ECO:0000256" key="12">
    <source>
        <dbReference type="ARBA" id="ARBA00023159"/>
    </source>
</evidence>
<evidence type="ECO:0000256" key="17">
    <source>
        <dbReference type="ARBA" id="ARBA00023309"/>
    </source>
</evidence>
<dbReference type="GO" id="GO:0003700">
    <property type="term" value="F:DNA-binding transcription factor activity"/>
    <property type="evidence" value="ECO:0007669"/>
    <property type="project" value="UniProtKB-UniRule"/>
</dbReference>
<keyword evidence="11 18" id="KW-0238">DNA-binding</keyword>
<dbReference type="Pfam" id="PF00527">
    <property type="entry name" value="E7"/>
    <property type="match status" value="1"/>
</dbReference>
<keyword evidence="16 18" id="KW-0899">Viral immunoevasion</keyword>
<dbReference type="GO" id="GO:0019904">
    <property type="term" value="F:protein domain specific binding"/>
    <property type="evidence" value="ECO:0007669"/>
    <property type="project" value="UniProtKB-UniRule"/>
</dbReference>
<dbReference type="GO" id="GO:0039502">
    <property type="term" value="P:symbiont-mediated suppression of host type I interferon-mediated signaling pathway"/>
    <property type="evidence" value="ECO:0007669"/>
    <property type="project" value="UniProtKB-UniRule"/>
</dbReference>
<comment type="similarity">
    <text evidence="18 19">Belongs to the papillomaviridae E7 protein family.</text>
</comment>
<protein>
    <recommendedName>
        <fullName evidence="18 19">Protein E7</fullName>
    </recommendedName>
</protein>
<evidence type="ECO:0000256" key="8">
    <source>
        <dbReference type="ARBA" id="ARBA00022830"/>
    </source>
</evidence>
<comment type="domain">
    <text evidence="18">The E7 terminal domain is an intrinsically disordered domain, whose flexibility and conformational transitions confer target adaptability to the oncoprotein. It allows adaptation to a variety of protein targets and exposes the PEST degradation sequence that regulates its turnover in the cell.</text>
</comment>
<keyword evidence="4 18" id="KW-0945">Host-virus interaction</keyword>
<dbReference type="GO" id="GO:0008270">
    <property type="term" value="F:zinc ion binding"/>
    <property type="evidence" value="ECO:0007669"/>
    <property type="project" value="UniProtKB-KW"/>
</dbReference>
<comment type="PTM">
    <text evidence="18">Highly phosphorylated.</text>
</comment>
<evidence type="ECO:0000313" key="21">
    <source>
        <dbReference type="Proteomes" id="UP000112286"/>
    </source>
</evidence>
<dbReference type="GO" id="GO:0039645">
    <property type="term" value="P:symbiont-mediated perturbation of host cell cycle G1/S transition checkpoint"/>
    <property type="evidence" value="ECO:0007669"/>
    <property type="project" value="UniProtKB-UniRule"/>
</dbReference>
<dbReference type="GO" id="GO:0006351">
    <property type="term" value="P:DNA-templated transcription"/>
    <property type="evidence" value="ECO:0007669"/>
    <property type="project" value="UniProtKB-UniRule"/>
</dbReference>
<sequence length="97" mass="10648">MIGKEVTLQDIVLGLTPPEPVALNCEEELPTEQDTEEEPARTAFKIIVFCGGGCGSRLRIFVAATEFGVRCFQQLLVKELDLLCPNCRNSDLQHGGQ</sequence>
<keyword evidence="17 18" id="KW-1078">G1/S host cell cycle checkpoint dysregulation by virus</keyword>
<evidence type="ECO:0000256" key="2">
    <source>
        <dbReference type="ARBA" id="ARBA00022518"/>
    </source>
</evidence>
<evidence type="ECO:0000256" key="10">
    <source>
        <dbReference type="ARBA" id="ARBA00023015"/>
    </source>
</evidence>
<comment type="function">
    <text evidence="19">E7 protein has both transforming and trans-activating activities.</text>
</comment>
<dbReference type="GO" id="GO:0003677">
    <property type="term" value="F:DNA binding"/>
    <property type="evidence" value="ECO:0007669"/>
    <property type="project" value="UniProtKB-UniRule"/>
</dbReference>
<comment type="interaction">
    <interactant intactId="EBI-9690239">
        <id>Q6TY35</id>
    </interactant>
    <interactant intactId="EBI-81249">
        <id>O15111</id>
        <label>CHUK</label>
    </interactant>
    <organismsDiffer>true</organismsDiffer>
    <experiments>2</experiments>
</comment>
<evidence type="ECO:0000256" key="7">
    <source>
        <dbReference type="ARBA" id="ARBA00022771"/>
    </source>
</evidence>
<evidence type="ECO:0000256" key="3">
    <source>
        <dbReference type="ARBA" id="ARBA00022562"/>
    </source>
</evidence>
<dbReference type="GO" id="GO:0052170">
    <property type="term" value="P:symbiont-mediated suppression of host innate immune response"/>
    <property type="evidence" value="ECO:0007669"/>
    <property type="project" value="UniProtKB-KW"/>
</dbReference>
<dbReference type="GO" id="GO:0042025">
    <property type="term" value="C:host cell nucleus"/>
    <property type="evidence" value="ECO:0007669"/>
    <property type="project" value="UniProtKB-SubCell"/>
</dbReference>
<dbReference type="SUPFAM" id="SSF161234">
    <property type="entry name" value="E7 C-terminal domain-like"/>
    <property type="match status" value="1"/>
</dbReference>
<dbReference type="Proteomes" id="UP000112286">
    <property type="component" value="Segment"/>
</dbReference>
<comment type="subunit">
    <text evidence="18">Homodimer. Homooligomer. Interacts with host RB1; this interaction induces dissociation of RB1-E2F1 complex thereby disrupting RB1 activity. Interacts with host EP300; this interaction represses EP300 transcriptional activity. Interacts with protein E2; this interaction inhibits E7 oncogenic activity. Interacts with host TMEM173/STING; this interaction impairs the ability of TMEM173/STING to sense cytosolic DNA and promote the production of type I interferon (IFN-alpha and IFN-beta).</text>
</comment>
<comment type="function">
    <text evidence="18">Plays a role in viral genome replication by driving entry of quiescent cells into the cell cycle. Stimulation of progression from G1 to S phase allows the virus to efficiently use the cellular DNA replicating machinery to achieve viral genome replication. E7 protein has both transforming and trans-activating activities. Induces the disassembly of the E2F1 transcription factor from RB1, with subsequent transcriptional activation of E2F1-regulated S-phase genes. Interferes with host histone deacetylation mediated by HDAC1 and HDAC2, leading to transcription activation. Plays also a role in the inhibition of both antiviral and antiproliferative functions of host interferon alpha. Interaction with host TMEM173/STING impairs the ability of TMEM173/STING to sense cytosolic DNA and promote the production of type I interferon (IFN-alpha and IFN-beta).</text>
</comment>
<keyword evidence="10 18" id="KW-0805">Transcription regulation</keyword>
<keyword evidence="9 18" id="KW-0862">Zinc</keyword>
<evidence type="ECO:0000256" key="14">
    <source>
        <dbReference type="ARBA" id="ARBA00023200"/>
    </source>
</evidence>
<comment type="subcellular location">
    <subcellularLocation>
        <location evidence="18">Host cytoplasm</location>
    </subcellularLocation>
    <subcellularLocation>
        <location evidence="18">Host nucleus</location>
    </subcellularLocation>
    <text evidence="18">Predominantly found in the host nucleus.</text>
</comment>
<evidence type="ECO:0000256" key="5">
    <source>
        <dbReference type="ARBA" id="ARBA00022632"/>
    </source>
</evidence>
<proteinExistence type="evidence at protein level"/>
<dbReference type="EMBL" id="AY382778">
    <property type="protein sequence ID" value="AAQ88282.1"/>
    <property type="molecule type" value="Genomic_DNA"/>
</dbReference>
<reference evidence="20 21" key="1">
    <citation type="journal article" date="2007" name="J. Gen. Virol.">
        <title>Characterization of two novel cutaneous human papillomaviruses, HPV93 and HPV96.</title>
        <authorList>
            <person name="Vasiljevic N."/>
            <person name="Hazard K."/>
            <person name="Eliasson L."/>
            <person name="Ly H."/>
            <person name="Hunziker A."/>
            <person name="de Villiers E.M."/>
            <person name="Norrild B."/>
            <person name="Dillner J."/>
            <person name="Forslund O."/>
        </authorList>
    </citation>
    <scope>NUCLEOTIDE SEQUENCE [LARGE SCALE GENOMIC DNA]</scope>
</reference>
<evidence type="ECO:0000313" key="20">
    <source>
        <dbReference type="EMBL" id="AAQ88282.1"/>
    </source>
</evidence>
<keyword evidence="15" id="KW-0922">Interferon antiviral system evasion</keyword>
<keyword evidence="8 18" id="KW-1114">Inhibition of host interferon signaling pathway by virus</keyword>
<evidence type="ECO:0000256" key="9">
    <source>
        <dbReference type="ARBA" id="ARBA00022833"/>
    </source>
</evidence>
<evidence type="ECO:0000256" key="1">
    <source>
        <dbReference type="ARBA" id="ARBA00022504"/>
    </source>
</evidence>
<comment type="caution">
    <text evidence="18">Lacks conserved residue(s) required for the propagation of feature annotation.</text>
</comment>
<dbReference type="Gene3D" id="3.30.160.330">
    <property type="match status" value="1"/>
</dbReference>
<keyword evidence="2 18" id="KW-0244">Early protein</keyword>
<name>Q6TY35_9PAPI</name>
<keyword evidence="13 18" id="KW-0804">Transcription</keyword>
<gene>
    <name evidence="18" type="primary">E7</name>
</gene>
<evidence type="ECO:0000256" key="19">
    <source>
        <dbReference type="PIRNR" id="PIRNR003407"/>
    </source>
</evidence>